<organism evidence="1 2">
    <name type="scientific">Daedalea quercina L-15889</name>
    <dbReference type="NCBI Taxonomy" id="1314783"/>
    <lineage>
        <taxon>Eukaryota</taxon>
        <taxon>Fungi</taxon>
        <taxon>Dikarya</taxon>
        <taxon>Basidiomycota</taxon>
        <taxon>Agaricomycotina</taxon>
        <taxon>Agaricomycetes</taxon>
        <taxon>Polyporales</taxon>
        <taxon>Fomitopsis</taxon>
    </lineage>
</organism>
<dbReference type="AlphaFoldDB" id="A0A165MKR9"/>
<dbReference type="Proteomes" id="UP000076727">
    <property type="component" value="Unassembled WGS sequence"/>
</dbReference>
<sequence>MLFSHSDVFSGYLHTGTHRSSSVFCSSSSTKPFKALPVIEAVSNVQRHATVKTPFVISACALLACLNNPDPALSGEGTYQGVDLVGDDAAKPDMHSNVYGSANYENSAAGLAYVRYEP</sequence>
<gene>
    <name evidence="1" type="ORF">DAEQUDRAFT_496154</name>
</gene>
<proteinExistence type="predicted"/>
<accession>A0A165MKR9</accession>
<protein>
    <submittedName>
        <fullName evidence="1">Uncharacterized protein</fullName>
    </submittedName>
</protein>
<keyword evidence="2" id="KW-1185">Reference proteome</keyword>
<name>A0A165MKR9_9APHY</name>
<reference evidence="1 2" key="1">
    <citation type="journal article" date="2016" name="Mol. Biol. Evol.">
        <title>Comparative Genomics of Early-Diverging Mushroom-Forming Fungi Provides Insights into the Origins of Lignocellulose Decay Capabilities.</title>
        <authorList>
            <person name="Nagy L.G."/>
            <person name="Riley R."/>
            <person name="Tritt A."/>
            <person name="Adam C."/>
            <person name="Daum C."/>
            <person name="Floudas D."/>
            <person name="Sun H."/>
            <person name="Yadav J.S."/>
            <person name="Pangilinan J."/>
            <person name="Larsson K.H."/>
            <person name="Matsuura K."/>
            <person name="Barry K."/>
            <person name="Labutti K."/>
            <person name="Kuo R."/>
            <person name="Ohm R.A."/>
            <person name="Bhattacharya S.S."/>
            <person name="Shirouzu T."/>
            <person name="Yoshinaga Y."/>
            <person name="Martin F.M."/>
            <person name="Grigoriev I.V."/>
            <person name="Hibbett D.S."/>
        </authorList>
    </citation>
    <scope>NUCLEOTIDE SEQUENCE [LARGE SCALE GENOMIC DNA]</scope>
    <source>
        <strain evidence="1 2">L-15889</strain>
    </source>
</reference>
<evidence type="ECO:0000313" key="2">
    <source>
        <dbReference type="Proteomes" id="UP000076727"/>
    </source>
</evidence>
<dbReference type="EMBL" id="KV429099">
    <property type="protein sequence ID" value="KZT65816.1"/>
    <property type="molecule type" value="Genomic_DNA"/>
</dbReference>
<evidence type="ECO:0000313" key="1">
    <source>
        <dbReference type="EMBL" id="KZT65816.1"/>
    </source>
</evidence>